<dbReference type="AlphaFoldDB" id="A0AAV2P4T7"/>
<organism evidence="3 4">
    <name type="scientific">Lasius platythorax</name>
    <dbReference type="NCBI Taxonomy" id="488582"/>
    <lineage>
        <taxon>Eukaryota</taxon>
        <taxon>Metazoa</taxon>
        <taxon>Ecdysozoa</taxon>
        <taxon>Arthropoda</taxon>
        <taxon>Hexapoda</taxon>
        <taxon>Insecta</taxon>
        <taxon>Pterygota</taxon>
        <taxon>Neoptera</taxon>
        <taxon>Endopterygota</taxon>
        <taxon>Hymenoptera</taxon>
        <taxon>Apocrita</taxon>
        <taxon>Aculeata</taxon>
        <taxon>Formicoidea</taxon>
        <taxon>Formicidae</taxon>
        <taxon>Formicinae</taxon>
        <taxon>Lasius</taxon>
        <taxon>Lasius</taxon>
    </lineage>
</organism>
<keyword evidence="2" id="KW-1133">Transmembrane helix</keyword>
<name>A0AAV2P4T7_9HYME</name>
<evidence type="ECO:0000256" key="2">
    <source>
        <dbReference type="SAM" id="Phobius"/>
    </source>
</evidence>
<feature type="compositionally biased region" description="Basic and acidic residues" evidence="1">
    <location>
        <begin position="239"/>
        <end position="254"/>
    </location>
</feature>
<dbReference type="Proteomes" id="UP001497644">
    <property type="component" value="Chromosome 7"/>
</dbReference>
<evidence type="ECO:0000313" key="3">
    <source>
        <dbReference type="EMBL" id="CAL1687322.1"/>
    </source>
</evidence>
<dbReference type="SUPFAM" id="SSF52540">
    <property type="entry name" value="P-loop containing nucleoside triphosphate hydrolases"/>
    <property type="match status" value="1"/>
</dbReference>
<evidence type="ECO:0000313" key="4">
    <source>
        <dbReference type="Proteomes" id="UP001497644"/>
    </source>
</evidence>
<dbReference type="Gene3D" id="3.40.50.300">
    <property type="entry name" value="P-loop containing nucleotide triphosphate hydrolases"/>
    <property type="match status" value="1"/>
</dbReference>
<sequence>MEKQLEALNIDDSFESDQESSHSRIIRTFSFPSSQISFFKASEELQFQSPKLNRHHSEQILSPNIYARRPTILSEMQARIKKADYVFLDKRKFPEHYRHPRIDKVSSISTLIPADDQVEYMEVEKYPDSTNNIHDTVSSAPMLAADQVDAMEVEKFMDSMDPAECIDLSKSCSTTSTESLSFAAVIAQTSMLKSVLNLESQPSEINEDTAKLLPTKRKLRKIYKTQKDNSDYTNENDEDDKKAKNYQDTKEKTRPKNASKCSKIKALCVCFVTILLILSVIFVLLFSAPLHEDQNNKHSITFATAVVELEKQIFGQDRAIQDLTNYLQQNSPFLKVIALVGGTGVGKSYTVEIIGKKFRERNSNFLNNLFSSRADLIIFDNLKEEHSSDVINFIETHRETYGDRYNTILAVFNVEQMNDDSTRSIDLNKSINTIKNTFADANLNIKIIPYESLSEDALEKCIINTAKNTRLTLSQDQIALIKRQLIENNTGCKGAYGKIQVIGRQ</sequence>
<keyword evidence="2" id="KW-0472">Membrane</keyword>
<dbReference type="InterPro" id="IPR027417">
    <property type="entry name" value="P-loop_NTPase"/>
</dbReference>
<gene>
    <name evidence="3" type="ORF">LPLAT_LOCUS12552</name>
</gene>
<keyword evidence="2" id="KW-0812">Transmembrane</keyword>
<keyword evidence="4" id="KW-1185">Reference proteome</keyword>
<evidence type="ECO:0000256" key="1">
    <source>
        <dbReference type="SAM" id="MobiDB-lite"/>
    </source>
</evidence>
<feature type="region of interest" description="Disordered" evidence="1">
    <location>
        <begin position="227"/>
        <end position="255"/>
    </location>
</feature>
<protein>
    <submittedName>
        <fullName evidence="3">Uncharacterized protein</fullName>
    </submittedName>
</protein>
<feature type="transmembrane region" description="Helical" evidence="2">
    <location>
        <begin position="264"/>
        <end position="286"/>
    </location>
</feature>
<dbReference type="EMBL" id="OZ034830">
    <property type="protein sequence ID" value="CAL1687322.1"/>
    <property type="molecule type" value="Genomic_DNA"/>
</dbReference>
<accession>A0AAV2P4T7</accession>
<proteinExistence type="predicted"/>
<reference evidence="3" key="1">
    <citation type="submission" date="2024-04" db="EMBL/GenBank/DDBJ databases">
        <authorList>
            <consortium name="Molecular Ecology Group"/>
        </authorList>
    </citation>
    <scope>NUCLEOTIDE SEQUENCE</scope>
</reference>